<evidence type="ECO:0000259" key="2">
    <source>
        <dbReference type="PROSITE" id="PS51704"/>
    </source>
</evidence>
<organism evidence="3 4">
    <name type="scientific">Capnocytophaga periodontitidis</name>
    <dbReference type="NCBI Taxonomy" id="2795027"/>
    <lineage>
        <taxon>Bacteria</taxon>
        <taxon>Pseudomonadati</taxon>
        <taxon>Bacteroidota</taxon>
        <taxon>Flavobacteriia</taxon>
        <taxon>Flavobacteriales</taxon>
        <taxon>Flavobacteriaceae</taxon>
        <taxon>Capnocytophaga</taxon>
    </lineage>
</organism>
<dbReference type="Proteomes" id="UP000641139">
    <property type="component" value="Unassembled WGS sequence"/>
</dbReference>
<proteinExistence type="predicted"/>
<evidence type="ECO:0000313" key="4">
    <source>
        <dbReference type="Proteomes" id="UP000641139"/>
    </source>
</evidence>
<sequence length="297" mass="34572">MKNRFTLSLLSMLLCIVFSANAQNKKNLSLKNFPQDKVMVVAHRGDWREAPENSIWAIKKAYEAGANMVEIDLAMTKDSVLILLHDRTLDRTTNGKGSPIDYTLAEIKKLYLKNGHGCPTKMRIPTLEEALQTAKGKVFLNLDKGFKYFDLVYPLVKKYAMEDQVLYKGEATYEQFNEKYGNIKDKICYMPIIRLEKGQGWDMIKGFEDHYPVYGFEFTLGETEEHLIDFSPLRKKGYRVWVNSLWDELSGGHSDDKFLEDPNVYQWFIEKKVNIIQTDRIKELVAFLKSKKLHYKQ</sequence>
<dbReference type="InterPro" id="IPR030395">
    <property type="entry name" value="GP_PDE_dom"/>
</dbReference>
<comment type="caution">
    <text evidence="3">The sequence shown here is derived from an EMBL/GenBank/DDBJ whole genome shotgun (WGS) entry which is preliminary data.</text>
</comment>
<dbReference type="Pfam" id="PF16387">
    <property type="entry name" value="DUF4996"/>
    <property type="match status" value="1"/>
</dbReference>
<keyword evidence="1" id="KW-0732">Signal</keyword>
<reference evidence="3 4" key="1">
    <citation type="journal article" date="2021" name="Int. J. Syst. Evol. Microbiol.">
        <title>Capnocytophaga periodontitidis sp. nov., isolated from subgingival plaque of periodontitis patient.</title>
        <authorList>
            <person name="Zhang Y."/>
            <person name="Qiao D."/>
            <person name="Shi W."/>
            <person name="Wu D."/>
            <person name="Cai M."/>
        </authorList>
    </citation>
    <scope>NUCLEOTIDE SEQUENCE [LARGE SCALE GENOMIC DNA]</scope>
    <source>
        <strain evidence="3 4">051621</strain>
    </source>
</reference>
<dbReference type="RefSeq" id="WP_034555019.1">
    <property type="nucleotide sequence ID" value="NZ_JAEFDC010000001.1"/>
</dbReference>
<dbReference type="PROSITE" id="PS51704">
    <property type="entry name" value="GP_PDE"/>
    <property type="match status" value="1"/>
</dbReference>
<evidence type="ECO:0000256" key="1">
    <source>
        <dbReference type="SAM" id="SignalP"/>
    </source>
</evidence>
<dbReference type="CDD" id="cd08566">
    <property type="entry name" value="GDPD_AtGDE_like"/>
    <property type="match status" value="1"/>
</dbReference>
<dbReference type="PANTHER" id="PTHR46320:SF1">
    <property type="entry name" value="GLYCEROPHOSPHODIESTER PHOSPHODIESTERASE 1"/>
    <property type="match status" value="1"/>
</dbReference>
<feature type="domain" description="GP-PDE" evidence="2">
    <location>
        <begin position="38"/>
        <end position="137"/>
    </location>
</feature>
<accession>A0ABS0SJL1</accession>
<dbReference type="Gene3D" id="3.20.20.190">
    <property type="entry name" value="Phosphatidylinositol (PI) phosphodiesterase"/>
    <property type="match status" value="1"/>
</dbReference>
<dbReference type="InterPro" id="IPR017946">
    <property type="entry name" value="PLC-like_Pdiesterase_TIM-brl"/>
</dbReference>
<evidence type="ECO:0000313" key="3">
    <source>
        <dbReference type="EMBL" id="MBI1645922.1"/>
    </source>
</evidence>
<protein>
    <submittedName>
        <fullName evidence="3">Glycerophosphodiester phosphodiesterase family protein</fullName>
    </submittedName>
</protein>
<gene>
    <name evidence="3" type="ORF">I7X30_02430</name>
</gene>
<dbReference type="InterPro" id="IPR032160">
    <property type="entry name" value="DUF4996"/>
</dbReference>
<feature type="signal peptide" evidence="1">
    <location>
        <begin position="1"/>
        <end position="22"/>
    </location>
</feature>
<dbReference type="EMBL" id="JAEFDC010000001">
    <property type="protein sequence ID" value="MBI1645922.1"/>
    <property type="molecule type" value="Genomic_DNA"/>
</dbReference>
<dbReference type="PANTHER" id="PTHR46320">
    <property type="entry name" value="GLYCEROPHOSPHODIESTER PHOSPHODIESTERASE 1"/>
    <property type="match status" value="1"/>
</dbReference>
<name>A0ABS0SJL1_9FLAO</name>
<dbReference type="SUPFAM" id="SSF51695">
    <property type="entry name" value="PLC-like phosphodiesterases"/>
    <property type="match status" value="1"/>
</dbReference>
<dbReference type="Pfam" id="PF03009">
    <property type="entry name" value="GDPD"/>
    <property type="match status" value="1"/>
</dbReference>
<keyword evidence="4" id="KW-1185">Reference proteome</keyword>
<feature type="chain" id="PRO_5045126355" evidence="1">
    <location>
        <begin position="23"/>
        <end position="297"/>
    </location>
</feature>